<dbReference type="RefSeq" id="WP_094779205.1">
    <property type="nucleotide sequence ID" value="NZ_CYGX02000017.1"/>
</dbReference>
<dbReference type="EMBL" id="CYGX02000017">
    <property type="protein sequence ID" value="SIT38832.1"/>
    <property type="molecule type" value="Genomic_DNA"/>
</dbReference>
<organism evidence="1 2">
    <name type="scientific">Paraburkholderia ribeironis</name>
    <dbReference type="NCBI Taxonomy" id="1247936"/>
    <lineage>
        <taxon>Bacteria</taxon>
        <taxon>Pseudomonadati</taxon>
        <taxon>Pseudomonadota</taxon>
        <taxon>Betaproteobacteria</taxon>
        <taxon>Burkholderiales</taxon>
        <taxon>Burkholderiaceae</taxon>
        <taxon>Paraburkholderia</taxon>
    </lineage>
</organism>
<dbReference type="Proteomes" id="UP000187012">
    <property type="component" value="Unassembled WGS sequence"/>
</dbReference>
<evidence type="ECO:0000313" key="1">
    <source>
        <dbReference type="EMBL" id="SIT38832.1"/>
    </source>
</evidence>
<reference evidence="1 2" key="1">
    <citation type="submission" date="2016-12" db="EMBL/GenBank/DDBJ databases">
        <authorList>
            <person name="Song W.-J."/>
            <person name="Kurnit D.M."/>
        </authorList>
    </citation>
    <scope>NUCLEOTIDE SEQUENCE [LARGE SCALE GENOMIC DNA]</scope>
    <source>
        <strain evidence="1 2">STM7296</strain>
    </source>
</reference>
<accession>A0A1N7RUQ6</accession>
<proteinExistence type="predicted"/>
<protein>
    <submittedName>
        <fullName evidence="1">Uncharacterized protein</fullName>
    </submittedName>
</protein>
<gene>
    <name evidence="1" type="ORF">BN2475_170089</name>
</gene>
<dbReference type="AlphaFoldDB" id="A0A1N7RUQ6"/>
<keyword evidence="2" id="KW-1185">Reference proteome</keyword>
<dbReference type="OrthoDB" id="9553828at2"/>
<dbReference type="STRING" id="1247936.BN2475_170089"/>
<evidence type="ECO:0000313" key="2">
    <source>
        <dbReference type="Proteomes" id="UP000187012"/>
    </source>
</evidence>
<name>A0A1N7RUQ6_9BURK</name>
<sequence>MSSKYIYQLEFDVKTELGAQWSEGLKVVLDSFQKGGRPAPEIYTTYVGNGEKAFIRIPLDSLGEMDNWVHTPDLVFQNLGDQKAGATALAKWAQSFKHWESRILLLSQDGH</sequence>